<comment type="caution">
    <text evidence="3">The sequence shown here is derived from an EMBL/GenBank/DDBJ whole genome shotgun (WGS) entry which is preliminary data.</text>
</comment>
<reference evidence="3 4" key="1">
    <citation type="submission" date="2022-10" db="EMBL/GenBank/DDBJ databases">
        <title>Comparative genomics and taxonomic characterization of three novel marine species of genus Reichenbachiella exhibiting antioxidant and polysaccharide degradation activities.</title>
        <authorList>
            <person name="Muhammad N."/>
            <person name="Lee Y.-J."/>
            <person name="Ko J."/>
            <person name="Kim S.-G."/>
        </authorList>
    </citation>
    <scope>NUCLEOTIDE SEQUENCE [LARGE SCALE GENOMIC DNA]</scope>
    <source>
        <strain evidence="3 4">ABR2-5</strain>
    </source>
</reference>
<name>A0ABT3CWR1_9BACT</name>
<dbReference type="EMBL" id="JAOYOD010000001">
    <property type="protein sequence ID" value="MCV9388042.1"/>
    <property type="molecule type" value="Genomic_DNA"/>
</dbReference>
<keyword evidence="1" id="KW-0732">Signal</keyword>
<sequence length="396" mass="46366">MIKTILMVLFLLGWSFKPAQAIDLSKINHSNNYRKSGVRFSHSIAKTGREYHLIVALRFQRYSGLDKIENFQLLSQEKFNSSKHTEIPLDGMKKRRLVPGEEFEMRFETEQIHNYLVVAFEYATRQYYFDIPINENLAFPLADFLCVQPDTNRMHNDFSPGEKISLIDQDTSQQTVFIFQYDKHAFDNSVPPMVLTLPDSTQVPLDIKKRVLKSDSIILDSLDRLSFIQKNEQSSVGQMCFASSGTYPKLTLIEEVIVPLVYISTSEEYQKVMTAEDKKEAFENFWLKIIPSKKTAANTIKEYYQRIEEANSLFTSYKEGWKTDQGMIYTIYGPPDVVDKEEQKEIWKYSVYQGEITFTFAKHKNLFTQYHYVLERDKSYSGIWFSEVKKWRKGIL</sequence>
<evidence type="ECO:0000313" key="4">
    <source>
        <dbReference type="Proteomes" id="UP001300692"/>
    </source>
</evidence>
<feature type="domain" description="GWxTD" evidence="2">
    <location>
        <begin position="227"/>
        <end position="393"/>
    </location>
</feature>
<evidence type="ECO:0000256" key="1">
    <source>
        <dbReference type="SAM" id="SignalP"/>
    </source>
</evidence>
<feature type="signal peptide" evidence="1">
    <location>
        <begin position="1"/>
        <end position="21"/>
    </location>
</feature>
<dbReference type="RefSeq" id="WP_264138865.1">
    <property type="nucleotide sequence ID" value="NZ_JAOYOD010000001.1"/>
</dbReference>
<organism evidence="3 4">
    <name type="scientific">Reichenbachiella ulvae</name>
    <dbReference type="NCBI Taxonomy" id="2980104"/>
    <lineage>
        <taxon>Bacteria</taxon>
        <taxon>Pseudomonadati</taxon>
        <taxon>Bacteroidota</taxon>
        <taxon>Cytophagia</taxon>
        <taxon>Cytophagales</taxon>
        <taxon>Reichenbachiellaceae</taxon>
        <taxon>Reichenbachiella</taxon>
    </lineage>
</organism>
<dbReference type="InterPro" id="IPR030959">
    <property type="entry name" value="GWxTD_dom"/>
</dbReference>
<gene>
    <name evidence="3" type="ORF">N7U62_15270</name>
</gene>
<dbReference type="Proteomes" id="UP001300692">
    <property type="component" value="Unassembled WGS sequence"/>
</dbReference>
<evidence type="ECO:0000259" key="2">
    <source>
        <dbReference type="Pfam" id="PF20094"/>
    </source>
</evidence>
<dbReference type="NCBIfam" id="TIGR04514">
    <property type="entry name" value="GWxTD_dom"/>
    <property type="match status" value="1"/>
</dbReference>
<feature type="chain" id="PRO_5045922325" evidence="1">
    <location>
        <begin position="22"/>
        <end position="396"/>
    </location>
</feature>
<keyword evidence="4" id="KW-1185">Reference proteome</keyword>
<evidence type="ECO:0000313" key="3">
    <source>
        <dbReference type="EMBL" id="MCV9388042.1"/>
    </source>
</evidence>
<accession>A0ABT3CWR1</accession>
<proteinExistence type="predicted"/>
<dbReference type="Pfam" id="PF20094">
    <property type="entry name" value="GWxTD_dom"/>
    <property type="match status" value="1"/>
</dbReference>
<protein>
    <submittedName>
        <fullName evidence="3">GWxTD domain-containing protein</fullName>
    </submittedName>
</protein>